<dbReference type="eggNOG" id="COG0526">
    <property type="taxonomic scope" value="Bacteria"/>
</dbReference>
<dbReference type="InterPro" id="IPR013740">
    <property type="entry name" value="Redoxin"/>
</dbReference>
<dbReference type="InterPro" id="IPR036249">
    <property type="entry name" value="Thioredoxin-like_sf"/>
</dbReference>
<dbReference type="PROSITE" id="PS00194">
    <property type="entry name" value="THIOREDOXIN_1"/>
    <property type="match status" value="1"/>
</dbReference>
<dbReference type="KEGG" id="sde:Sde_2982"/>
<dbReference type="InterPro" id="IPR013766">
    <property type="entry name" value="Thioredoxin_domain"/>
</dbReference>
<keyword evidence="6" id="KW-1185">Reference proteome</keyword>
<evidence type="ECO:0000256" key="1">
    <source>
        <dbReference type="ARBA" id="ARBA00004196"/>
    </source>
</evidence>
<dbReference type="EMBL" id="CP000282">
    <property type="protein sequence ID" value="ABD82239.1"/>
    <property type="molecule type" value="Genomic_DNA"/>
</dbReference>
<dbReference type="HOGENOM" id="CLU_042529_11_4_6"/>
<dbReference type="PROSITE" id="PS51257">
    <property type="entry name" value="PROKAR_LIPOPROTEIN"/>
    <property type="match status" value="1"/>
</dbReference>
<dbReference type="Gene3D" id="3.40.30.10">
    <property type="entry name" value="Glutaredoxin"/>
    <property type="match status" value="1"/>
</dbReference>
<gene>
    <name evidence="5" type="ordered locus">Sde_2982</name>
</gene>
<dbReference type="Pfam" id="PF08534">
    <property type="entry name" value="Redoxin"/>
    <property type="match status" value="1"/>
</dbReference>
<dbReference type="GO" id="GO:0030313">
    <property type="term" value="C:cell envelope"/>
    <property type="evidence" value="ECO:0007669"/>
    <property type="project" value="UniProtKB-SubCell"/>
</dbReference>
<dbReference type="InterPro" id="IPR050553">
    <property type="entry name" value="Thioredoxin_ResA/DsbE_sf"/>
</dbReference>
<dbReference type="AlphaFoldDB" id="Q21GE0"/>
<dbReference type="PANTHER" id="PTHR42852">
    <property type="entry name" value="THIOL:DISULFIDE INTERCHANGE PROTEIN DSBE"/>
    <property type="match status" value="1"/>
</dbReference>
<protein>
    <submittedName>
        <fullName evidence="5">Thioredoxin-like protein</fullName>
    </submittedName>
</protein>
<dbReference type="CDD" id="cd02966">
    <property type="entry name" value="TlpA_like_family"/>
    <property type="match status" value="1"/>
</dbReference>
<evidence type="ECO:0000259" key="4">
    <source>
        <dbReference type="PROSITE" id="PS51352"/>
    </source>
</evidence>
<evidence type="ECO:0000313" key="5">
    <source>
        <dbReference type="EMBL" id="ABD82239.1"/>
    </source>
</evidence>
<keyword evidence="2" id="KW-0201">Cytochrome c-type biogenesis</keyword>
<name>Q21GE0_SACD2</name>
<dbReference type="Proteomes" id="UP000001947">
    <property type="component" value="Chromosome"/>
</dbReference>
<dbReference type="STRING" id="203122.Sde_2982"/>
<comment type="subcellular location">
    <subcellularLocation>
        <location evidence="1">Cell envelope</location>
    </subcellularLocation>
</comment>
<sequence>MDKFKDKDMEYCKKIVWLFGLLYACSINAAPAVGEMPYGVLGRDNNGDVIELSAYQNKVVIVTFWATWCGPCMRELPVLSGVQKKLGTDKLQVIAVTYKESRKLYKAIAKELADYPLILGYDHKGRVAKKYGVEAIPHMVIIGKDGKIRAVHVGYSEASLPGFVDEINLALSES</sequence>
<dbReference type="SUPFAM" id="SSF52833">
    <property type="entry name" value="Thioredoxin-like"/>
    <property type="match status" value="1"/>
</dbReference>
<proteinExistence type="predicted"/>
<evidence type="ECO:0000313" key="6">
    <source>
        <dbReference type="Proteomes" id="UP000001947"/>
    </source>
</evidence>
<accession>Q21GE0</accession>
<evidence type="ECO:0000256" key="2">
    <source>
        <dbReference type="ARBA" id="ARBA00022748"/>
    </source>
</evidence>
<dbReference type="PROSITE" id="PS51352">
    <property type="entry name" value="THIOREDOXIN_2"/>
    <property type="match status" value="1"/>
</dbReference>
<dbReference type="PANTHER" id="PTHR42852:SF13">
    <property type="entry name" value="PROTEIN DIPZ"/>
    <property type="match status" value="1"/>
</dbReference>
<organism evidence="5 6">
    <name type="scientific">Saccharophagus degradans (strain 2-40 / ATCC 43961 / DSM 17024)</name>
    <dbReference type="NCBI Taxonomy" id="203122"/>
    <lineage>
        <taxon>Bacteria</taxon>
        <taxon>Pseudomonadati</taxon>
        <taxon>Pseudomonadota</taxon>
        <taxon>Gammaproteobacteria</taxon>
        <taxon>Cellvibrionales</taxon>
        <taxon>Cellvibrionaceae</taxon>
        <taxon>Saccharophagus</taxon>
    </lineage>
</organism>
<reference evidence="5 6" key="1">
    <citation type="journal article" date="2008" name="PLoS Genet.">
        <title>Complete genome sequence of the complex carbohydrate-degrading marine bacterium, Saccharophagus degradans strain 2-40 T.</title>
        <authorList>
            <person name="Weiner R.M."/>
            <person name="Taylor L.E.II."/>
            <person name="Henrissat B."/>
            <person name="Hauser L."/>
            <person name="Land M."/>
            <person name="Coutinho P.M."/>
            <person name="Rancurel C."/>
            <person name="Saunders E.H."/>
            <person name="Longmire A.G."/>
            <person name="Zhang H."/>
            <person name="Bayer E.A."/>
            <person name="Gilbert H.J."/>
            <person name="Larimer F."/>
            <person name="Zhulin I.B."/>
            <person name="Ekborg N.A."/>
            <person name="Lamed R."/>
            <person name="Richardson P.M."/>
            <person name="Borovok I."/>
            <person name="Hutcheson S."/>
        </authorList>
    </citation>
    <scope>NUCLEOTIDE SEQUENCE [LARGE SCALE GENOMIC DNA]</scope>
    <source>
        <strain evidence="6">2-40 / ATCC 43961 / DSM 17024</strain>
    </source>
</reference>
<dbReference type="GO" id="GO:0015036">
    <property type="term" value="F:disulfide oxidoreductase activity"/>
    <property type="evidence" value="ECO:0007669"/>
    <property type="project" value="UniProtKB-ARBA"/>
</dbReference>
<feature type="domain" description="Thioredoxin" evidence="4">
    <location>
        <begin position="30"/>
        <end position="174"/>
    </location>
</feature>
<evidence type="ECO:0000256" key="3">
    <source>
        <dbReference type="ARBA" id="ARBA00023284"/>
    </source>
</evidence>
<keyword evidence="3" id="KW-0676">Redox-active center</keyword>
<dbReference type="GO" id="GO:0017004">
    <property type="term" value="P:cytochrome complex assembly"/>
    <property type="evidence" value="ECO:0007669"/>
    <property type="project" value="UniProtKB-KW"/>
</dbReference>
<dbReference type="InterPro" id="IPR017937">
    <property type="entry name" value="Thioredoxin_CS"/>
</dbReference>